<name>A0A9U5CGZ2_9BURK</name>
<keyword evidence="3 5" id="KW-0808">Transferase</keyword>
<comment type="caution">
    <text evidence="5">Lacks conserved residue(s) required for the propagation of feature annotation.</text>
</comment>
<dbReference type="InterPro" id="IPR000182">
    <property type="entry name" value="GNAT_dom"/>
</dbReference>
<dbReference type="PROSITE" id="PS51186">
    <property type="entry name" value="GNAT"/>
    <property type="match status" value="1"/>
</dbReference>
<reference evidence="9" key="1">
    <citation type="journal article" date="1982" name="Mol. Gen. Genet.">
        <title>Purification and characterization of 30S ribosomal proteins from Bacillus subtilis: correlation to Escherichia coli 30S proteins.</title>
        <authorList>
            <person name="Higo K."/>
            <person name="Otaka E."/>
            <person name="Osawa S."/>
        </authorList>
    </citation>
    <scope>NUCLEOTIDE SEQUENCE</scope>
</reference>
<dbReference type="InterPro" id="IPR016181">
    <property type="entry name" value="Acyl_CoA_acyltransferase"/>
</dbReference>
<dbReference type="RefSeq" id="WP_245591324.1">
    <property type="nucleotide sequence ID" value="NZ_AXWS01000008.1"/>
</dbReference>
<feature type="active site" description="Proton donor" evidence="5">
    <location>
        <position position="100"/>
    </location>
</feature>
<evidence type="ECO:0000313" key="9">
    <source>
        <dbReference type="RefSeq" id="WP_245591324.1"/>
    </source>
</evidence>
<keyword evidence="2 5" id="KW-0963">Cytoplasm</keyword>
<feature type="active site" description="Proton acceptor" evidence="5">
    <location>
        <position position="88"/>
    </location>
</feature>
<dbReference type="SUPFAM" id="SSF55729">
    <property type="entry name" value="Acyl-CoA N-acyltransferases (Nat)"/>
    <property type="match status" value="1"/>
</dbReference>
<dbReference type="GO" id="GO:0005737">
    <property type="term" value="C:cytoplasm"/>
    <property type="evidence" value="ECO:0007669"/>
    <property type="project" value="UniProtKB-SubCell"/>
</dbReference>
<feature type="binding site" evidence="5">
    <location>
        <position position="93"/>
    </location>
    <ligand>
        <name>acetyl-CoA</name>
        <dbReference type="ChEBI" id="CHEBI:57288"/>
    </ligand>
</feature>
<dbReference type="PANTHER" id="PTHR43420:SF51">
    <property type="entry name" value="PEPTIDYL-LYSINE N-ACETYLTRANSFERASE YIAC"/>
    <property type="match status" value="1"/>
</dbReference>
<dbReference type="InterPro" id="IPR043690">
    <property type="entry name" value="RimI"/>
</dbReference>
<evidence type="ECO:0000256" key="6">
    <source>
        <dbReference type="RuleBase" id="RU363094"/>
    </source>
</evidence>
<dbReference type="CDD" id="cd04301">
    <property type="entry name" value="NAT_SF"/>
    <property type="match status" value="1"/>
</dbReference>
<evidence type="ECO:0000256" key="2">
    <source>
        <dbReference type="ARBA" id="ARBA00022490"/>
    </source>
</evidence>
<dbReference type="Gene3D" id="3.40.630.30">
    <property type="match status" value="1"/>
</dbReference>
<dbReference type="AlphaFoldDB" id="A0A9U5CGZ2"/>
<evidence type="ECO:0000256" key="3">
    <source>
        <dbReference type="ARBA" id="ARBA00022679"/>
    </source>
</evidence>
<evidence type="ECO:0000259" key="7">
    <source>
        <dbReference type="PROSITE" id="PS51186"/>
    </source>
</evidence>
<reference evidence="9" key="2">
    <citation type="journal article" date="1987" name="Mol. Gen. Genet.">
        <title>Cloning and nucleotide sequencing of the genes rimI and rimJ which encode enzymes acetylating ribosomal proteins S18 and S5 of Escherichia coli K12.</title>
        <authorList>
            <person name="Yoshikawa A."/>
            <person name="Isono S."/>
            <person name="Sheback A."/>
            <person name="Isono K."/>
        </authorList>
    </citation>
    <scope>NUCLEOTIDE SEQUENCE</scope>
</reference>
<dbReference type="InterPro" id="IPR050680">
    <property type="entry name" value="YpeA/RimI_acetyltransf"/>
</dbReference>
<comment type="catalytic activity">
    <reaction evidence="5 6">
        <text>N-terminal L-alanyl-[ribosomal protein bS18] + acetyl-CoA = N-terminal N(alpha)-acetyl-L-alanyl-[ribosomal protein bS18] + CoA + H(+)</text>
        <dbReference type="Rhea" id="RHEA:43756"/>
        <dbReference type="Rhea" id="RHEA-COMP:10676"/>
        <dbReference type="Rhea" id="RHEA-COMP:10677"/>
        <dbReference type="ChEBI" id="CHEBI:15378"/>
        <dbReference type="ChEBI" id="CHEBI:57287"/>
        <dbReference type="ChEBI" id="CHEBI:57288"/>
        <dbReference type="ChEBI" id="CHEBI:64718"/>
        <dbReference type="ChEBI" id="CHEBI:83683"/>
        <dbReference type="EC" id="2.3.1.266"/>
    </reaction>
</comment>
<dbReference type="NCBIfam" id="TIGR01575">
    <property type="entry name" value="rimI"/>
    <property type="match status" value="1"/>
</dbReference>
<comment type="similarity">
    <text evidence="1 5 6">Belongs to the acetyltransferase family. RimI subfamily.</text>
</comment>
<reference evidence="9" key="3">
    <citation type="submission" date="2025-08" db="UniProtKB">
        <authorList>
            <consortium name="RefSeq"/>
        </authorList>
    </citation>
    <scope>IDENTIFICATION</scope>
</reference>
<dbReference type="HAMAP" id="MF_02210">
    <property type="entry name" value="RimI"/>
    <property type="match status" value="1"/>
</dbReference>
<comment type="subcellular location">
    <subcellularLocation>
        <location evidence="5 6">Cytoplasm</location>
    </subcellularLocation>
</comment>
<keyword evidence="4 5" id="KW-0012">Acyltransferase</keyword>
<dbReference type="InterPro" id="IPR006464">
    <property type="entry name" value="AcTrfase_RimI/Ard1"/>
</dbReference>
<dbReference type="Pfam" id="PF00583">
    <property type="entry name" value="Acetyltransf_1"/>
    <property type="match status" value="1"/>
</dbReference>
<dbReference type="GO" id="GO:0008999">
    <property type="term" value="F:protein-N-terminal-alanine acetyltransferase activity"/>
    <property type="evidence" value="ECO:0007669"/>
    <property type="project" value="UniProtKB-UniRule"/>
</dbReference>
<keyword evidence="9" id="KW-0687">Ribonucleoprotein</keyword>
<accession>A0A9U5CGZ2</accession>
<organism evidence="8 9">
    <name type="scientific">Derxia gummosa DSM 723</name>
    <dbReference type="NCBI Taxonomy" id="1121388"/>
    <lineage>
        <taxon>Bacteria</taxon>
        <taxon>Pseudomonadati</taxon>
        <taxon>Pseudomonadota</taxon>
        <taxon>Betaproteobacteria</taxon>
        <taxon>Burkholderiales</taxon>
        <taxon>Alcaligenaceae</taxon>
        <taxon>Derxia</taxon>
    </lineage>
</organism>
<dbReference type="Proteomes" id="UP000675920">
    <property type="component" value="Unplaced"/>
</dbReference>
<dbReference type="EC" id="2.3.1.266" evidence="5 6"/>
<proteinExistence type="inferred from homology"/>
<evidence type="ECO:0000256" key="1">
    <source>
        <dbReference type="ARBA" id="ARBA00005395"/>
    </source>
</evidence>
<evidence type="ECO:0000313" key="8">
    <source>
        <dbReference type="Proteomes" id="UP000675920"/>
    </source>
</evidence>
<keyword evidence="8" id="KW-1185">Reference proteome</keyword>
<protein>
    <recommendedName>
        <fullName evidence="5 6">[Ribosomal protein bS18]-alanine N-acetyltransferase</fullName>
        <ecNumber evidence="5 6">2.3.1.266</ecNumber>
    </recommendedName>
</protein>
<feature type="domain" description="N-acetyltransferase" evidence="7">
    <location>
        <begin position="1"/>
        <end position="132"/>
    </location>
</feature>
<keyword evidence="9" id="KW-0689">Ribosomal protein</keyword>
<evidence type="ECO:0000256" key="5">
    <source>
        <dbReference type="HAMAP-Rule" id="MF_02210"/>
    </source>
</evidence>
<dbReference type="GO" id="GO:0005840">
    <property type="term" value="C:ribosome"/>
    <property type="evidence" value="ECO:0007669"/>
    <property type="project" value="UniProtKB-KW"/>
</dbReference>
<gene>
    <name evidence="5 9" type="primary">rimI</name>
</gene>
<sequence length="132" mass="14813">MAIEKLAYPFPWTAGNFVDSIRNGYRTCVAMLEGEIVGYSVLLCALDEAHLLNITIAPQLQRHGLGAWLLDRTIELAGDAGATCMILEVRPSNPRARALYERRGFIQIGLRKGYYPNGAFRREDAVVMRLSW</sequence>
<evidence type="ECO:0000256" key="4">
    <source>
        <dbReference type="ARBA" id="ARBA00023315"/>
    </source>
</evidence>
<dbReference type="PANTHER" id="PTHR43420">
    <property type="entry name" value="ACETYLTRANSFERASE"/>
    <property type="match status" value="1"/>
</dbReference>
<comment type="function">
    <text evidence="5 6">Acetylates the N-terminal alanine of ribosomal protein bS18.</text>
</comment>